<dbReference type="RefSeq" id="WP_340288184.1">
    <property type="nucleotide sequence ID" value="NZ_JBBJUP010000006.1"/>
</dbReference>
<accession>A0ABU8T5A7</accession>
<keyword evidence="8" id="KW-1185">Reference proteome</keyword>
<evidence type="ECO:0000256" key="1">
    <source>
        <dbReference type="ARBA" id="ARBA00010815"/>
    </source>
</evidence>
<dbReference type="EC" id="2.1.1.-" evidence="7"/>
<proteinExistence type="inferred from homology"/>
<evidence type="ECO:0000313" key="7">
    <source>
        <dbReference type="EMBL" id="MEJ8279144.1"/>
    </source>
</evidence>
<organism evidence="7 8">
    <name type="scientific">Pseudonocardia spirodelae</name>
    <dbReference type="NCBI Taxonomy" id="3133431"/>
    <lineage>
        <taxon>Bacteria</taxon>
        <taxon>Bacillati</taxon>
        <taxon>Actinomycetota</taxon>
        <taxon>Actinomycetes</taxon>
        <taxon>Pseudonocardiales</taxon>
        <taxon>Pseudonocardiaceae</taxon>
        <taxon>Pseudonocardia</taxon>
    </lineage>
</organism>
<keyword evidence="2 7" id="KW-0489">Methyltransferase</keyword>
<evidence type="ECO:0000313" key="8">
    <source>
        <dbReference type="Proteomes" id="UP001364211"/>
    </source>
</evidence>
<dbReference type="InterPro" id="IPR003333">
    <property type="entry name" value="CMAS"/>
</dbReference>
<dbReference type="InterPro" id="IPR029063">
    <property type="entry name" value="SAM-dependent_MTases_sf"/>
</dbReference>
<dbReference type="SUPFAM" id="SSF53335">
    <property type="entry name" value="S-adenosyl-L-methionine-dependent methyltransferases"/>
    <property type="match status" value="1"/>
</dbReference>
<dbReference type="PANTHER" id="PTHR43667">
    <property type="entry name" value="CYCLOPROPANE-FATTY-ACYL-PHOSPHOLIPID SYNTHASE"/>
    <property type="match status" value="1"/>
</dbReference>
<protein>
    <submittedName>
        <fullName evidence="7">Cyclopropane-fatty-acyl-phospholipid synthase family protein</fullName>
        <ecNumber evidence="7">2.1.1.-</ecNumber>
    </submittedName>
</protein>
<dbReference type="Gene3D" id="3.40.50.150">
    <property type="entry name" value="Vaccinia Virus protein VP39"/>
    <property type="match status" value="1"/>
</dbReference>
<comment type="caution">
    <text evidence="7">The sequence shown here is derived from an EMBL/GenBank/DDBJ whole genome shotgun (WGS) entry which is preliminary data.</text>
</comment>
<keyword evidence="5" id="KW-0443">Lipid metabolism</keyword>
<dbReference type="PIRSF" id="PIRSF003085">
    <property type="entry name" value="CMAS"/>
    <property type="match status" value="1"/>
</dbReference>
<reference evidence="7 8" key="1">
    <citation type="submission" date="2024-03" db="EMBL/GenBank/DDBJ databases">
        <title>Draft genome sequence of Pseudonocardia sp. DW16-2.</title>
        <authorList>
            <person name="Duangmal K."/>
        </authorList>
    </citation>
    <scope>NUCLEOTIDE SEQUENCE [LARGE SCALE GENOMIC DNA]</scope>
    <source>
        <strain evidence="7 8">DW16-2</strain>
    </source>
</reference>
<dbReference type="Proteomes" id="UP001364211">
    <property type="component" value="Unassembled WGS sequence"/>
</dbReference>
<dbReference type="Pfam" id="PF02353">
    <property type="entry name" value="CMAS"/>
    <property type="match status" value="1"/>
</dbReference>
<keyword evidence="3 7" id="KW-0808">Transferase</keyword>
<evidence type="ECO:0000256" key="4">
    <source>
        <dbReference type="ARBA" id="ARBA00022691"/>
    </source>
</evidence>
<dbReference type="PANTHER" id="PTHR43667:SF1">
    <property type="entry name" value="CYCLOPROPANE-FATTY-ACYL-PHOSPHOLIPID SYNTHASE"/>
    <property type="match status" value="1"/>
</dbReference>
<dbReference type="GO" id="GO:0032259">
    <property type="term" value="P:methylation"/>
    <property type="evidence" value="ECO:0007669"/>
    <property type="project" value="UniProtKB-KW"/>
</dbReference>
<gene>
    <name evidence="7" type="ORF">WJX68_09405</name>
</gene>
<dbReference type="EMBL" id="JBBJUP010000006">
    <property type="protein sequence ID" value="MEJ8279144.1"/>
    <property type="molecule type" value="Genomic_DNA"/>
</dbReference>
<dbReference type="InterPro" id="IPR050723">
    <property type="entry name" value="CFA/CMAS"/>
</dbReference>
<name>A0ABU8T5A7_9PSEU</name>
<evidence type="ECO:0000256" key="3">
    <source>
        <dbReference type="ARBA" id="ARBA00022679"/>
    </source>
</evidence>
<dbReference type="GO" id="GO:0008168">
    <property type="term" value="F:methyltransferase activity"/>
    <property type="evidence" value="ECO:0007669"/>
    <property type="project" value="UniProtKB-KW"/>
</dbReference>
<feature type="region of interest" description="Disordered" evidence="6">
    <location>
        <begin position="114"/>
        <end position="140"/>
    </location>
</feature>
<evidence type="ECO:0000256" key="2">
    <source>
        <dbReference type="ARBA" id="ARBA00022603"/>
    </source>
</evidence>
<evidence type="ECO:0000256" key="5">
    <source>
        <dbReference type="ARBA" id="ARBA00023098"/>
    </source>
</evidence>
<dbReference type="CDD" id="cd02440">
    <property type="entry name" value="AdoMet_MTases"/>
    <property type="match status" value="1"/>
</dbReference>
<comment type="similarity">
    <text evidence="1">Belongs to the CFA/CMAS family.</text>
</comment>
<evidence type="ECO:0000256" key="6">
    <source>
        <dbReference type="SAM" id="MobiDB-lite"/>
    </source>
</evidence>
<keyword evidence="4" id="KW-0949">S-adenosyl-L-methionine</keyword>
<sequence length="447" mass="49310">MNAADRLAALLEDVLRAPLPVRLRAWDGSEAGHPGTPDDPNPPTVIVNRRRALRRLLWAPGELGLARAFVSGDLSVDGDVADGLSRFWAIARPGSGAVRLDLRQKLGALGTAARLGAVGPPPRPPSSEARLGGRRHSRRRDRDAISHHYDLSNEFYAFLLDPQMAYSCGYWTRDEGPDYTLVDAQRDKLDLICRKLGLAPGMRLLDVGCGWASLLVHAAEHYGVHATGVTLSAQQREYGVERVRRAGLSERVEIRLQDYREIDDQPFDAVSSIEMGEHVGQENYGVYAEQLHRMLRPHGRLLLQQMSRGSAGANTAPGGGAFMEAYVAPDMFMRPLGDTLGFLERAGHEIVDVHSLREHYVWTVRPWLETLETHRDTAIRMIGEEQWRIWLLYLAGAALAFEENRMGVHQILAVRPGADGTSGLPRSRTGILGLDPAVAPARESQSA</sequence>